<feature type="binding site" evidence="7">
    <location>
        <position position="283"/>
    </location>
    <ligand>
        <name>glyoxylate</name>
        <dbReference type="ChEBI" id="CHEBI:36655"/>
    </ligand>
</feature>
<feature type="binding site" evidence="7">
    <location>
        <position position="29"/>
    </location>
    <ligand>
        <name>glyoxylate</name>
        <dbReference type="ChEBI" id="CHEBI:36655"/>
    </ligand>
</feature>
<evidence type="ECO:0000256" key="1">
    <source>
        <dbReference type="ARBA" id="ARBA00001917"/>
    </source>
</evidence>
<dbReference type="PANTHER" id="PTHR10578:SF107">
    <property type="entry name" value="2-HYDROXYACID OXIDASE 1"/>
    <property type="match status" value="1"/>
</dbReference>
<feature type="binding site" evidence="7">
    <location>
        <begin position="82"/>
        <end position="84"/>
    </location>
    <ligand>
        <name>FMN</name>
        <dbReference type="ChEBI" id="CHEBI:58210"/>
    </ligand>
</feature>
<dbReference type="FunFam" id="3.20.20.70:FF:000029">
    <property type="entry name" value="L-lactate dehydrogenase"/>
    <property type="match status" value="1"/>
</dbReference>
<keyword evidence="2 7" id="KW-0285">Flavoprotein</keyword>
<dbReference type="NCBIfam" id="NF008398">
    <property type="entry name" value="PRK11197.1"/>
    <property type="match status" value="1"/>
</dbReference>
<evidence type="ECO:0000259" key="8">
    <source>
        <dbReference type="PROSITE" id="PS51349"/>
    </source>
</evidence>
<dbReference type="AlphaFoldDB" id="A0A7H1MDG8"/>
<comment type="cofactor">
    <cofactor evidence="1">
        <name>FMN</name>
        <dbReference type="ChEBI" id="CHEBI:58210"/>
    </cofactor>
</comment>
<dbReference type="InterPro" id="IPR037396">
    <property type="entry name" value="FMN_HAD"/>
</dbReference>
<feature type="binding site" evidence="7">
    <location>
        <position position="111"/>
    </location>
    <ligand>
        <name>FMN</name>
        <dbReference type="ChEBI" id="CHEBI:58210"/>
    </ligand>
</feature>
<evidence type="ECO:0000313" key="9">
    <source>
        <dbReference type="EMBL" id="QNT59683.1"/>
    </source>
</evidence>
<dbReference type="InterPro" id="IPR008259">
    <property type="entry name" value="FMN_hydac_DH_AS"/>
</dbReference>
<feature type="binding site" evidence="7">
    <location>
        <position position="132"/>
    </location>
    <ligand>
        <name>glyoxylate</name>
        <dbReference type="ChEBI" id="CHEBI:36655"/>
    </ligand>
</feature>
<dbReference type="RefSeq" id="WP_187000467.1">
    <property type="nucleotide sequence ID" value="NZ_CP060414.2"/>
</dbReference>
<evidence type="ECO:0000256" key="4">
    <source>
        <dbReference type="ARBA" id="ARBA00023002"/>
    </source>
</evidence>
<dbReference type="GO" id="GO:0010181">
    <property type="term" value="F:FMN binding"/>
    <property type="evidence" value="ECO:0007669"/>
    <property type="project" value="InterPro"/>
</dbReference>
<feature type="binding site" evidence="7">
    <location>
        <position position="134"/>
    </location>
    <ligand>
        <name>glyoxylate</name>
        <dbReference type="ChEBI" id="CHEBI:36655"/>
    </ligand>
</feature>
<dbReference type="KEGG" id="nmus:H7A79_2383"/>
<keyword evidence="10" id="KW-1185">Reference proteome</keyword>
<dbReference type="Proteomes" id="UP000516412">
    <property type="component" value="Chromosome"/>
</dbReference>
<feature type="binding site" evidence="7">
    <location>
        <position position="169"/>
    </location>
    <ligand>
        <name>glyoxylate</name>
        <dbReference type="ChEBI" id="CHEBI:36655"/>
    </ligand>
</feature>
<name>A0A7H1MDG8_9NEIS</name>
<dbReference type="EMBL" id="CP060414">
    <property type="protein sequence ID" value="QNT59683.1"/>
    <property type="molecule type" value="Genomic_DNA"/>
</dbReference>
<feature type="binding site" evidence="7">
    <location>
        <position position="280"/>
    </location>
    <ligand>
        <name>glyoxylate</name>
        <dbReference type="ChEBI" id="CHEBI:36655"/>
    </ligand>
</feature>
<reference evidence="9" key="1">
    <citation type="submission" date="2024-06" db="EMBL/GenBank/DDBJ databases">
        <title>Complete Genome Sequence of mouse commensal type strain Neisseria musculi.</title>
        <authorList>
            <person name="Thapa E."/>
            <person name="Aluvathingal J."/>
            <person name="Nadendla S."/>
            <person name="Mehta A."/>
            <person name="Tettelin H."/>
            <person name="Weyand N.J."/>
        </authorList>
    </citation>
    <scope>NUCLEOTIDE SEQUENCE</scope>
    <source>
        <strain evidence="9">NW831</strain>
    </source>
</reference>
<evidence type="ECO:0000256" key="5">
    <source>
        <dbReference type="ARBA" id="ARBA00024042"/>
    </source>
</evidence>
<feature type="binding site" evidence="7">
    <location>
        <position position="160"/>
    </location>
    <ligand>
        <name>FMN</name>
        <dbReference type="ChEBI" id="CHEBI:58210"/>
    </ligand>
</feature>
<organism evidence="9 10">
    <name type="scientific">Neisseria musculi</name>
    <dbReference type="NCBI Taxonomy" id="1815583"/>
    <lineage>
        <taxon>Bacteria</taxon>
        <taxon>Pseudomonadati</taxon>
        <taxon>Pseudomonadota</taxon>
        <taxon>Betaproteobacteria</taxon>
        <taxon>Neisseriales</taxon>
        <taxon>Neisseriaceae</taxon>
        <taxon>Neisseria</taxon>
    </lineage>
</organism>
<dbReference type="SUPFAM" id="SSF51395">
    <property type="entry name" value="FMN-linked oxidoreductases"/>
    <property type="match status" value="1"/>
</dbReference>
<dbReference type="GO" id="GO:0009060">
    <property type="term" value="P:aerobic respiration"/>
    <property type="evidence" value="ECO:0007669"/>
    <property type="project" value="TreeGrafter"/>
</dbReference>
<keyword evidence="4" id="KW-0560">Oxidoreductase</keyword>
<keyword evidence="3 7" id="KW-0288">FMN</keyword>
<dbReference type="InterPro" id="IPR012133">
    <property type="entry name" value="Alpha-hydoxy_acid_DH_FMN"/>
</dbReference>
<dbReference type="InterPro" id="IPR000262">
    <property type="entry name" value="FMN-dep_DH"/>
</dbReference>
<sequence>MKHDLSKITCIEDLRRVAKRKVPKMFYDYADSGSWSEATYRENTSDFKSIKFRQRVLVDMEGRSLAAKMIGHDVKMPAAIAPTGFTGMQHADGEILAARAAEKFGIPFSLSTMSICSIEDVAENTSAPFWFQLYVMRDREFMENLIKRAQAANCSALILTADLQVLGQRHKDIKNGLSAPPKPTLANLINLATKPEWCLKMLNTERRTFRNIVGHAKNVGDLSSLSSWTSEQFDPRLSWDDVARIKDLWGGKLIIKGIMEPEDAELAVKSGADAIVVSNHGGRQLDDTVSTIKALPAIVGAVGSSIEVWLDSGIRSGQDILKAWALGARGTMIGRAFLYGLGAYGEEGVTRTLEILYKEMDISMAFTGHRDIHDVGKEILVKGTYPEAD</sequence>
<accession>A0A7H1MDG8</accession>
<dbReference type="Gene3D" id="3.20.20.70">
    <property type="entry name" value="Aldolase class I"/>
    <property type="match status" value="1"/>
</dbReference>
<evidence type="ECO:0000256" key="6">
    <source>
        <dbReference type="PIRSR" id="PIRSR000138-1"/>
    </source>
</evidence>
<dbReference type="GO" id="GO:0004459">
    <property type="term" value="F:L-lactate dehydrogenase (NAD+) activity"/>
    <property type="evidence" value="ECO:0007669"/>
    <property type="project" value="TreeGrafter"/>
</dbReference>
<dbReference type="Pfam" id="PF01070">
    <property type="entry name" value="FMN_dh"/>
    <property type="match status" value="1"/>
</dbReference>
<keyword evidence="9" id="KW-0503">Monooxygenase</keyword>
<feature type="active site" description="Proton acceptor" evidence="6">
    <location>
        <position position="280"/>
    </location>
</feature>
<dbReference type="GO" id="GO:0004497">
    <property type="term" value="F:monooxygenase activity"/>
    <property type="evidence" value="ECO:0007669"/>
    <property type="project" value="UniProtKB-KW"/>
</dbReference>
<feature type="binding site" evidence="7">
    <location>
        <position position="278"/>
    </location>
    <ligand>
        <name>FMN</name>
        <dbReference type="ChEBI" id="CHEBI:58210"/>
    </ligand>
</feature>
<dbReference type="InterPro" id="IPR013785">
    <property type="entry name" value="Aldolase_TIM"/>
</dbReference>
<proteinExistence type="inferred from homology"/>
<dbReference type="PROSITE" id="PS51349">
    <property type="entry name" value="FMN_HYDROXY_ACID_DH_2"/>
    <property type="match status" value="1"/>
</dbReference>
<gene>
    <name evidence="9" type="ORF">H7A79_2383</name>
</gene>
<dbReference type="PIRSF" id="PIRSF000138">
    <property type="entry name" value="Al-hdrx_acd_dh"/>
    <property type="match status" value="1"/>
</dbReference>
<dbReference type="PROSITE" id="PS00557">
    <property type="entry name" value="FMN_HYDROXY_ACID_DH_1"/>
    <property type="match status" value="1"/>
</dbReference>
<evidence type="ECO:0000256" key="2">
    <source>
        <dbReference type="ARBA" id="ARBA00022630"/>
    </source>
</evidence>
<protein>
    <submittedName>
        <fullName evidence="9">Nitronate monooxygenase family protein</fullName>
    </submittedName>
</protein>
<feature type="domain" description="FMN hydroxy acid dehydrogenase" evidence="8">
    <location>
        <begin position="3"/>
        <end position="385"/>
    </location>
</feature>
<evidence type="ECO:0000313" key="10">
    <source>
        <dbReference type="Proteomes" id="UP000516412"/>
    </source>
</evidence>
<comment type="similarity">
    <text evidence="5">Belongs to the FMN-dependent alpha-hydroxy acid dehydrogenase family.</text>
</comment>
<feature type="binding site" evidence="7">
    <location>
        <begin position="311"/>
        <end position="315"/>
    </location>
    <ligand>
        <name>FMN</name>
        <dbReference type="ChEBI" id="CHEBI:58210"/>
    </ligand>
</feature>
<evidence type="ECO:0000256" key="7">
    <source>
        <dbReference type="PIRSR" id="PIRSR000138-2"/>
    </source>
</evidence>
<dbReference type="GO" id="GO:0005886">
    <property type="term" value="C:plasma membrane"/>
    <property type="evidence" value="ECO:0007669"/>
    <property type="project" value="TreeGrafter"/>
</dbReference>
<feature type="binding site" evidence="7">
    <location>
        <begin position="334"/>
        <end position="335"/>
    </location>
    <ligand>
        <name>FMN</name>
        <dbReference type="ChEBI" id="CHEBI:58210"/>
    </ligand>
</feature>
<dbReference type="PANTHER" id="PTHR10578">
    <property type="entry name" value="S -2-HYDROXY-ACID OXIDASE-RELATED"/>
    <property type="match status" value="1"/>
</dbReference>
<dbReference type="CDD" id="cd02809">
    <property type="entry name" value="alpha_hydroxyacid_oxid_FMN"/>
    <property type="match status" value="1"/>
</dbReference>
<feature type="binding site" evidence="7">
    <location>
        <position position="256"/>
    </location>
    <ligand>
        <name>FMN</name>
        <dbReference type="ChEBI" id="CHEBI:58210"/>
    </ligand>
</feature>
<evidence type="ECO:0000256" key="3">
    <source>
        <dbReference type="ARBA" id="ARBA00022643"/>
    </source>
</evidence>